<proteinExistence type="predicted"/>
<feature type="domain" description="BTB" evidence="1">
    <location>
        <begin position="24"/>
        <end position="88"/>
    </location>
</feature>
<accession>A0A851PBR1</accession>
<dbReference type="InterPro" id="IPR050457">
    <property type="entry name" value="ZnFinger_BTB_dom_contain"/>
</dbReference>
<dbReference type="InterPro" id="IPR000210">
    <property type="entry name" value="BTB/POZ_dom"/>
</dbReference>
<dbReference type="AlphaFoldDB" id="A0A851PBR1"/>
<name>A0A851PBR1_9GALL</name>
<dbReference type="SUPFAM" id="SSF54695">
    <property type="entry name" value="POZ domain"/>
    <property type="match status" value="1"/>
</dbReference>
<feature type="non-terminal residue" evidence="2">
    <location>
        <position position="114"/>
    </location>
</feature>
<dbReference type="PANTHER" id="PTHR46105:SF14">
    <property type="entry name" value="ZINC FINGER AND BTB DOMAIN-CONTAINING PROTEIN 22"/>
    <property type="match status" value="1"/>
</dbReference>
<evidence type="ECO:0000313" key="3">
    <source>
        <dbReference type="Proteomes" id="UP000613066"/>
    </source>
</evidence>
<protein>
    <submittedName>
        <fullName evidence="2">ZBT22 protein</fullName>
    </submittedName>
</protein>
<dbReference type="GO" id="GO:0000978">
    <property type="term" value="F:RNA polymerase II cis-regulatory region sequence-specific DNA binding"/>
    <property type="evidence" value="ECO:0007669"/>
    <property type="project" value="TreeGrafter"/>
</dbReference>
<dbReference type="OrthoDB" id="9120497at2759"/>
<evidence type="ECO:0000313" key="2">
    <source>
        <dbReference type="EMBL" id="NXC48745.1"/>
    </source>
</evidence>
<organism evidence="2 3">
    <name type="scientific">Penelope pileata</name>
    <dbReference type="NCBI Taxonomy" id="1118817"/>
    <lineage>
        <taxon>Eukaryota</taxon>
        <taxon>Metazoa</taxon>
        <taxon>Chordata</taxon>
        <taxon>Craniata</taxon>
        <taxon>Vertebrata</taxon>
        <taxon>Euteleostomi</taxon>
        <taxon>Archelosauria</taxon>
        <taxon>Archosauria</taxon>
        <taxon>Dinosauria</taxon>
        <taxon>Saurischia</taxon>
        <taxon>Theropoda</taxon>
        <taxon>Coelurosauria</taxon>
        <taxon>Aves</taxon>
        <taxon>Neognathae</taxon>
        <taxon>Galloanserae</taxon>
        <taxon>Galliformes</taxon>
        <taxon>Cracidae</taxon>
        <taxon>Penelope</taxon>
    </lineage>
</organism>
<dbReference type="EMBL" id="WBMW01005151">
    <property type="protein sequence ID" value="NXC48745.1"/>
    <property type="molecule type" value="Genomic_DNA"/>
</dbReference>
<dbReference type="SMART" id="SM00225">
    <property type="entry name" value="BTB"/>
    <property type="match status" value="1"/>
</dbReference>
<comment type="caution">
    <text evidence="2">The sequence shown here is derived from an EMBL/GenBank/DDBJ whole genome shotgun (WGS) entry which is preliminary data.</text>
</comment>
<dbReference type="Proteomes" id="UP000613066">
    <property type="component" value="Unassembled WGS sequence"/>
</dbReference>
<reference evidence="2" key="1">
    <citation type="submission" date="2019-09" db="EMBL/GenBank/DDBJ databases">
        <title>Bird 10,000 Genomes (B10K) Project - Family phase.</title>
        <authorList>
            <person name="Zhang G."/>
        </authorList>
    </citation>
    <scope>NUCLEOTIDE SEQUENCE</scope>
    <source>
        <strain evidence="2">B10K-DU-001-08</strain>
        <tissue evidence="2">Muscle</tissue>
    </source>
</reference>
<keyword evidence="3" id="KW-1185">Reference proteome</keyword>
<gene>
    <name evidence="2" type="primary">Zbtb22_1</name>
    <name evidence="2" type="ORF">PENPIL_R07439</name>
</gene>
<dbReference type="Pfam" id="PF00651">
    <property type="entry name" value="BTB"/>
    <property type="match status" value="1"/>
</dbReference>
<dbReference type="PANTHER" id="PTHR46105">
    <property type="entry name" value="AGAP004733-PA"/>
    <property type="match status" value="1"/>
</dbReference>
<dbReference type="GO" id="GO:0000981">
    <property type="term" value="F:DNA-binding transcription factor activity, RNA polymerase II-specific"/>
    <property type="evidence" value="ECO:0007669"/>
    <property type="project" value="TreeGrafter"/>
</dbReference>
<dbReference type="Gene3D" id="3.30.710.10">
    <property type="entry name" value="Potassium Channel Kv1.1, Chain A"/>
    <property type="match status" value="1"/>
</dbReference>
<dbReference type="InterPro" id="IPR011333">
    <property type="entry name" value="SKP1/BTB/POZ_sf"/>
</dbReference>
<dbReference type="PROSITE" id="PS50097">
    <property type="entry name" value="BTB"/>
    <property type="match status" value="1"/>
</dbReference>
<evidence type="ECO:0000259" key="1">
    <source>
        <dbReference type="PROSITE" id="PS50097"/>
    </source>
</evidence>
<sequence length="114" mass="12562">VDFPEIPSALLAKLNQQRVEGKLCDISIHVQGRVFRAHRAVLAASSPYFHDQVLLKNMTSIVLPSVMDPGAFETVLGSAYTGRLAMAPQEIVNFLTVGSVLQMWHIVDKCTELL</sequence>
<feature type="non-terminal residue" evidence="2">
    <location>
        <position position="1"/>
    </location>
</feature>